<dbReference type="PANTHER" id="PTHR43265">
    <property type="entry name" value="ESTERASE ESTD"/>
    <property type="match status" value="1"/>
</dbReference>
<evidence type="ECO:0000259" key="1">
    <source>
        <dbReference type="Pfam" id="PF12146"/>
    </source>
</evidence>
<dbReference type="InterPro" id="IPR053145">
    <property type="entry name" value="AB_hydrolase_Est10"/>
</dbReference>
<dbReference type="Proteomes" id="UP000011200">
    <property type="component" value="Chromosome"/>
</dbReference>
<protein>
    <submittedName>
        <fullName evidence="2">Alpha/beta hydrolase family protein</fullName>
    </submittedName>
</protein>
<keyword evidence="2" id="KW-0378">Hydrolase</keyword>
<dbReference type="Gene3D" id="3.40.50.1820">
    <property type="entry name" value="alpha/beta hydrolase"/>
    <property type="match status" value="1"/>
</dbReference>
<dbReference type="SUPFAM" id="SSF53474">
    <property type="entry name" value="alpha/beta-Hydrolases"/>
    <property type="match status" value="1"/>
</dbReference>
<evidence type="ECO:0000313" key="3">
    <source>
        <dbReference type="Proteomes" id="UP000011200"/>
    </source>
</evidence>
<dbReference type="EMBL" id="CP027541">
    <property type="protein sequence ID" value="AWT55587.1"/>
    <property type="molecule type" value="Genomic_DNA"/>
</dbReference>
<dbReference type="RefSeq" id="WP_003896124.1">
    <property type="nucleotide sequence ID" value="NZ_CP027541.1"/>
</dbReference>
<feature type="domain" description="Serine aminopeptidase S33" evidence="1">
    <location>
        <begin position="182"/>
        <end position="407"/>
    </location>
</feature>
<dbReference type="GO" id="GO:0052689">
    <property type="term" value="F:carboxylic ester hydrolase activity"/>
    <property type="evidence" value="ECO:0007669"/>
    <property type="project" value="TreeGrafter"/>
</dbReference>
<reference evidence="3" key="2">
    <citation type="submission" date="2018-03" db="EMBL/GenBank/DDBJ databases">
        <authorList>
            <person name="Derbyshire K."/>
            <person name="Gray T.A."/>
            <person name="Champion M."/>
        </authorList>
    </citation>
    <scope>NUCLEOTIDE SEQUENCE [LARGE SCALE GENOMIC DNA]</scope>
    <source>
        <strain evidence="3">MKD8</strain>
    </source>
</reference>
<name>A0A2U9PV19_MYCSE</name>
<dbReference type="PANTHER" id="PTHR43265:SF1">
    <property type="entry name" value="ESTERASE ESTD"/>
    <property type="match status" value="1"/>
</dbReference>
<dbReference type="AlphaFoldDB" id="A0A2U9PV19"/>
<dbReference type="Pfam" id="PF12146">
    <property type="entry name" value="Hydrolase_4"/>
    <property type="match status" value="1"/>
</dbReference>
<accession>A0A2U9PV19</accession>
<reference evidence="2 3" key="1">
    <citation type="journal article" date="2013" name="Genome Announc.">
        <title>Draft genome sequence of MKD8, a conjugal recipient Mycobacterium smegmatis strain.</title>
        <authorList>
            <person name="Gray T.A."/>
            <person name="Palumbo M.J."/>
            <person name="Derbyshire K.M."/>
        </authorList>
    </citation>
    <scope>NUCLEOTIDE SEQUENCE [LARGE SCALE GENOMIC DNA]</scope>
    <source>
        <strain evidence="2 3">MKD8</strain>
    </source>
</reference>
<sequence>MADDSVDVLMSNLVDCLIAGQTTDVVELLGSPLSERRGIGEVIVQAWRDTVTSHGTITGIGQPVVESARADGSRVAIVIVHCADQPFQLRATINAARQVTTFHLQPVIEPKVSPSPDAWTAPDYSSPSLFTESEVTIGPADLAVPAMLCLPKSDTPVAGAVLIPGSGPTDRDSTIGPNKPFKDLAWGLATLGIATIRFDKVTYSHPTIVAARPKFTAADEYLTHSTAAIAFLAGHPAIDSRNVFLLGHSQGATIAPRVAKHWSEERAEPHRDLAGIVLLAAAAQPIHHAAIRQLRYLAGVGNERNPAIEEALTKLARQASVVDDENLSESTPNGELPFSIPAAYWLDLLAHDPLSIATHLALPMLFLQGGRDYQVTTQEDLRTWQTTLADSPKAQFLVYPTADHYFFTGTQPSTPASYQEPQHVDSEVINDVARWIAETAD</sequence>
<evidence type="ECO:0000313" key="2">
    <source>
        <dbReference type="EMBL" id="AWT55587.1"/>
    </source>
</evidence>
<proteinExistence type="predicted"/>
<gene>
    <name evidence="2" type="ORF">D806_046280</name>
</gene>
<organism evidence="2 3">
    <name type="scientific">Mycolicibacterium smegmatis (strain MKD8)</name>
    <name type="common">Mycobacterium smegmatis</name>
    <dbReference type="NCBI Taxonomy" id="1214915"/>
    <lineage>
        <taxon>Bacteria</taxon>
        <taxon>Bacillati</taxon>
        <taxon>Actinomycetota</taxon>
        <taxon>Actinomycetes</taxon>
        <taxon>Mycobacteriales</taxon>
        <taxon>Mycobacteriaceae</taxon>
        <taxon>Mycolicibacterium</taxon>
    </lineage>
</organism>
<dbReference type="InterPro" id="IPR022742">
    <property type="entry name" value="Hydrolase_4"/>
</dbReference>
<dbReference type="InterPro" id="IPR029058">
    <property type="entry name" value="AB_hydrolase_fold"/>
</dbReference>